<feature type="compositionally biased region" description="Polar residues" evidence="1">
    <location>
        <begin position="379"/>
        <end position="388"/>
    </location>
</feature>
<evidence type="ECO:0000313" key="2">
    <source>
        <dbReference type="EMBL" id="UQC90776.1"/>
    </source>
</evidence>
<dbReference type="RefSeq" id="XP_049152377.1">
    <property type="nucleotide sequence ID" value="XM_049295230.1"/>
</dbReference>
<feature type="compositionally biased region" description="Basic residues" evidence="1">
    <location>
        <begin position="361"/>
        <end position="375"/>
    </location>
</feature>
<dbReference type="AlphaFoldDB" id="A0A9Q8T9V6"/>
<accession>A0A9Q8T9V6</accession>
<evidence type="ECO:0000256" key="1">
    <source>
        <dbReference type="SAM" id="MobiDB-lite"/>
    </source>
</evidence>
<dbReference type="Proteomes" id="UP000830671">
    <property type="component" value="Chromosome 9"/>
</dbReference>
<keyword evidence="3" id="KW-1185">Reference proteome</keyword>
<name>A0A9Q8T9V6_9PEZI</name>
<reference evidence="2" key="1">
    <citation type="journal article" date="2021" name="Mol. Plant Microbe Interact.">
        <title>Complete Genome Sequence of the Plant-Pathogenic Fungus Colletotrichum lupini.</title>
        <authorList>
            <person name="Baroncelli R."/>
            <person name="Pensec F."/>
            <person name="Da Lio D."/>
            <person name="Boufleur T."/>
            <person name="Vicente I."/>
            <person name="Sarrocco S."/>
            <person name="Picot A."/>
            <person name="Baraldi E."/>
            <person name="Sukno S."/>
            <person name="Thon M."/>
            <person name="Le Floch G."/>
        </authorList>
    </citation>
    <scope>NUCLEOTIDE SEQUENCE</scope>
    <source>
        <strain evidence="2">IMI 504893</strain>
    </source>
</reference>
<dbReference type="KEGG" id="clup:CLUP02_16306"/>
<protein>
    <submittedName>
        <fullName evidence="2">Uncharacterized protein</fullName>
    </submittedName>
</protein>
<gene>
    <name evidence="2" type="ORF">CLUP02_16306</name>
</gene>
<sequence length="412" mass="45529">MSHTRYPPGFGAARKCFQSLTEGMWLLSMPADLHTHTSDAFVSRITSSRPAGGISRWGYRSFLAAAEQVCSLIACSTLLPVHSANGVVREEGHRPAPVEPDRDMARPTIASLRSDDIFSLVRAREPILLFPLALVPFACHWAKCVAKARAFTPTVFGLRSTFLEAAPSTGDRPASRNLGPVRTWQTEAPGVRHPHESTAIDCTQSLHLLHLTVDILKPAGAVPGLEMRFFPPWSCVPCISRALMEGWIGSPFADAELPNAEGTEARGEDTGGRTAQFFSVSTVASRKPTGRRIPHPTASSLCPLHMERSRLTGWGPDDSEFLTGDYDRTEGRCGGSPESSLAFELSLRAWKTGAFGPAWTRPRRKKEKKKWKRYFHSYSKPSSQGRHSNLNRKRQKRDQNFHSPVPTESKFG</sequence>
<dbReference type="GeneID" id="73350240"/>
<proteinExistence type="predicted"/>
<dbReference type="EMBL" id="CP019481">
    <property type="protein sequence ID" value="UQC90776.1"/>
    <property type="molecule type" value="Genomic_DNA"/>
</dbReference>
<organism evidence="2 3">
    <name type="scientific">Colletotrichum lupini</name>
    <dbReference type="NCBI Taxonomy" id="145971"/>
    <lineage>
        <taxon>Eukaryota</taxon>
        <taxon>Fungi</taxon>
        <taxon>Dikarya</taxon>
        <taxon>Ascomycota</taxon>
        <taxon>Pezizomycotina</taxon>
        <taxon>Sordariomycetes</taxon>
        <taxon>Hypocreomycetidae</taxon>
        <taxon>Glomerellales</taxon>
        <taxon>Glomerellaceae</taxon>
        <taxon>Colletotrichum</taxon>
        <taxon>Colletotrichum acutatum species complex</taxon>
    </lineage>
</organism>
<feature type="region of interest" description="Disordered" evidence="1">
    <location>
        <begin position="357"/>
        <end position="412"/>
    </location>
</feature>
<evidence type="ECO:0000313" key="3">
    <source>
        <dbReference type="Proteomes" id="UP000830671"/>
    </source>
</evidence>